<reference evidence="9" key="1">
    <citation type="submission" date="2022-07" db="EMBL/GenBank/DDBJ databases">
        <title>Phylogenomic reconstructions and comparative analyses of Kickxellomycotina fungi.</title>
        <authorList>
            <person name="Reynolds N.K."/>
            <person name="Stajich J.E."/>
            <person name="Barry K."/>
            <person name="Grigoriev I.V."/>
            <person name="Crous P."/>
            <person name="Smith M.E."/>
        </authorList>
    </citation>
    <scope>NUCLEOTIDE SEQUENCE</scope>
    <source>
        <strain evidence="9">RSA 1196</strain>
    </source>
</reference>
<protein>
    <submittedName>
        <fullName evidence="9">AP-3 complex subunit delta</fullName>
    </submittedName>
</protein>
<dbReference type="GO" id="GO:0006896">
    <property type="term" value="P:Golgi to vacuole transport"/>
    <property type="evidence" value="ECO:0007669"/>
    <property type="project" value="TreeGrafter"/>
</dbReference>
<sequence length="1373" mass="153013">MFEKTLTHLIRGIRANKHNEHQYLATCLDEIRKELQSNDLYLKYLAVSKLAYLHMLGYDASFAAFPVVEVMASPRFVYKRCGYLAAMLTFQPDTEVLMLCTNLFRKDLVAQPVPEIGLALDALAHMATPDLARDLCQDTLQLLHHKRPYIVKRATLALYKVFLNYPEAIQTGFPPLKELLQHSDPCVVSTVVNVICELARQNPRSYLSLAPHLYRLLTERNNNWMLIKIVKLFASLTPLEPRLAKKLVGPITALIVKTPAMSVLYECIHTAIVGGLIDVPTPPTVDYPKGTSPDSEDVPQLASLCSEKLRLFVQDTDHNLKYIGLLAMARLQAKYPRLVVNHRALVVKCLGDPDLSIRLRALDLLPGITTRKNLMDTVQRLMGQLTAGSGYESFATMTTADGSPLTAESQVTAVATTSATRSNGNPSTSYIDMPEYRMAVVSTILTMCSANTFANVVNFEWYLAVLVDLVYVAGVNVGEILNSQLLEVTVRVKSVREFAIKMMIRLLADQTLIETAVQPQANTRVLYAAAWAVGEYCDLHYSPTTTLQYLLNVTVRKVCSADIQAIYLQSIAKLVVYWAQRETRRLTQEDQRARTRTVGMTTMDVWEDQDKLAVDYSHSRWQRFFELLNTVRDTALHYAQTTVLEVRDRAVLVVAIVEELKRAQISTSSPSHLTSPVADLVAMSEYLGGLFFARDLNPVAPRAQSRVPVPPELTLDTWSNPNVGRVLEGYAALDPTTATQRTLNLVDKMDDRSALIDLADRGASTEHRRRRHGKRSKQARAAPAVPLCTPDHFPILVWDEEPFDHRSNSTQQSTDAVRKQKQRQQRERQRRDPFYISAYNPANGQAEGTLSENLPDDVSDVDQIPIVRLTLEDINPMCQSDVLAHRHKKAQRRHRRRTKHRDASHRRVSHGEQLTQHTSGSESDPQVDMAANSVVEFAQEEMPEGAVLTDTEGKGSAEGVAIPALSLSQASGTTTGKSNQETLESHPPTHSAPEPKNRKSRDSTKPRKKHRSRPSKQKDPGNTKHQEDSPTRKTVEPDHYLATARGWLTPVLCDGYGLHVTYQPRVVVNHDESLLFHPTGLGGLSPSEHVSHKVMVELILENRLSGDSLVDDVVFSFDSPSEKTTNPLFSRSAPLTVTSAHAVSNEFTVSEAIRHNETCTVRWEIQLHSPIGGAELQGTVQFRTGDKHHTLPWRLVLGPLLFITPVVHPCTPDALATILANPADFPYAGDLSIWIPVPFTESLESPAFSPILEFLATTLLGLQIVQVHGRAASLYGQTVYGFPIAVLVKVQPPPAQDGYEPTLVPPTFSQDNVEIIHSPVQDPLSSLGWVCPADIKQGSRMTIEVKTSNALFLTGVLDRVRQVFPSFNRQQRR</sequence>
<dbReference type="Pfam" id="PF01602">
    <property type="entry name" value="Adaptin_N"/>
    <property type="match status" value="1"/>
</dbReference>
<comment type="similarity">
    <text evidence="2">Belongs to the adaptor complexes large subunit family.</text>
</comment>
<keyword evidence="5" id="KW-0653">Protein transport</keyword>
<evidence type="ECO:0000313" key="10">
    <source>
        <dbReference type="Proteomes" id="UP001150925"/>
    </source>
</evidence>
<feature type="compositionally biased region" description="Basic residues" evidence="7">
    <location>
        <begin position="767"/>
        <end position="778"/>
    </location>
</feature>
<proteinExistence type="inferred from homology"/>
<feature type="compositionally biased region" description="Basic residues" evidence="7">
    <location>
        <begin position="885"/>
        <end position="908"/>
    </location>
</feature>
<dbReference type="Gene3D" id="1.25.10.10">
    <property type="entry name" value="Leucine-rich Repeat Variant"/>
    <property type="match status" value="1"/>
</dbReference>
<evidence type="ECO:0000256" key="7">
    <source>
        <dbReference type="SAM" id="MobiDB-lite"/>
    </source>
</evidence>
<dbReference type="PANTHER" id="PTHR22781:SF12">
    <property type="entry name" value="AP-3 COMPLEX SUBUNIT DELTA-1"/>
    <property type="match status" value="1"/>
</dbReference>
<feature type="region of interest" description="Disordered" evidence="7">
    <location>
        <begin position="760"/>
        <end position="784"/>
    </location>
</feature>
<feature type="region of interest" description="Disordered" evidence="7">
    <location>
        <begin position="805"/>
        <end position="857"/>
    </location>
</feature>
<keyword evidence="10" id="KW-1185">Reference proteome</keyword>
<evidence type="ECO:0000256" key="3">
    <source>
        <dbReference type="ARBA" id="ARBA00022448"/>
    </source>
</evidence>
<feature type="domain" description="AP-3 complex subunit delta" evidence="8">
    <location>
        <begin position="821"/>
        <end position="958"/>
    </location>
</feature>
<keyword evidence="4" id="KW-0677">Repeat</keyword>
<keyword evidence="3" id="KW-0813">Transport</keyword>
<feature type="region of interest" description="Disordered" evidence="7">
    <location>
        <begin position="884"/>
        <end position="927"/>
    </location>
</feature>
<evidence type="ECO:0000256" key="1">
    <source>
        <dbReference type="ARBA" id="ARBA00004308"/>
    </source>
</evidence>
<feature type="compositionally biased region" description="Polar residues" evidence="7">
    <location>
        <begin position="912"/>
        <end position="924"/>
    </location>
</feature>
<evidence type="ECO:0000313" key="9">
    <source>
        <dbReference type="EMBL" id="KAJ1968790.1"/>
    </source>
</evidence>
<evidence type="ECO:0000259" key="8">
    <source>
        <dbReference type="SMART" id="SM01354"/>
    </source>
</evidence>
<dbReference type="SMART" id="SM01354">
    <property type="entry name" value="BLVR"/>
    <property type="match status" value="1"/>
</dbReference>
<dbReference type="OrthoDB" id="10264595at2759"/>
<evidence type="ECO:0000256" key="5">
    <source>
        <dbReference type="ARBA" id="ARBA00022927"/>
    </source>
</evidence>
<dbReference type="GO" id="GO:0010008">
    <property type="term" value="C:endosome membrane"/>
    <property type="evidence" value="ECO:0007669"/>
    <property type="project" value="TreeGrafter"/>
</dbReference>
<dbReference type="PANTHER" id="PTHR22781">
    <property type="entry name" value="DELTA ADAPTIN-RELATED"/>
    <property type="match status" value="1"/>
</dbReference>
<dbReference type="Proteomes" id="UP001150925">
    <property type="component" value="Unassembled WGS sequence"/>
</dbReference>
<gene>
    <name evidence="9" type="primary">APL5</name>
    <name evidence="9" type="ORF">IWQ62_001025</name>
</gene>
<feature type="compositionally biased region" description="Basic and acidic residues" evidence="7">
    <location>
        <begin position="993"/>
        <end position="1005"/>
    </location>
</feature>
<dbReference type="InterPro" id="IPR016024">
    <property type="entry name" value="ARM-type_fold"/>
</dbReference>
<keyword evidence="6" id="KW-0472">Membrane</keyword>
<feature type="compositionally biased region" description="Polar residues" evidence="7">
    <location>
        <begin position="840"/>
        <end position="852"/>
    </location>
</feature>
<comment type="caution">
    <text evidence="9">The sequence shown here is derived from an EMBL/GenBank/DDBJ whole genome shotgun (WGS) entry which is preliminary data.</text>
</comment>
<evidence type="ECO:0000256" key="2">
    <source>
        <dbReference type="ARBA" id="ARBA00006613"/>
    </source>
</evidence>
<feature type="compositionally biased region" description="Basic and acidic residues" evidence="7">
    <location>
        <begin position="1016"/>
        <end position="1037"/>
    </location>
</feature>
<feature type="region of interest" description="Disordered" evidence="7">
    <location>
        <begin position="964"/>
        <end position="1037"/>
    </location>
</feature>
<dbReference type="GO" id="GO:0006623">
    <property type="term" value="P:protein targeting to vacuole"/>
    <property type="evidence" value="ECO:0007669"/>
    <property type="project" value="TreeGrafter"/>
</dbReference>
<dbReference type="SUPFAM" id="SSF48371">
    <property type="entry name" value="ARM repeat"/>
    <property type="match status" value="1"/>
</dbReference>
<feature type="compositionally biased region" description="Polar residues" evidence="7">
    <location>
        <begin position="966"/>
        <end position="982"/>
    </location>
</feature>
<dbReference type="EMBL" id="JANBPY010000135">
    <property type="protein sequence ID" value="KAJ1968790.1"/>
    <property type="molecule type" value="Genomic_DNA"/>
</dbReference>
<dbReference type="GO" id="GO:0030123">
    <property type="term" value="C:AP-3 adaptor complex"/>
    <property type="evidence" value="ECO:0007669"/>
    <property type="project" value="InterPro"/>
</dbReference>
<name>A0A9W8AUK9_9FUNG</name>
<comment type="subcellular location">
    <subcellularLocation>
        <location evidence="1">Endomembrane system</location>
    </subcellularLocation>
</comment>
<dbReference type="InterPro" id="IPR017105">
    <property type="entry name" value="AP3_complex_dsu"/>
</dbReference>
<accession>A0A9W8AUK9</accession>
<dbReference type="Pfam" id="PF06375">
    <property type="entry name" value="AP3D1"/>
    <property type="match status" value="1"/>
</dbReference>
<organism evidence="9 10">
    <name type="scientific">Dispira parvispora</name>
    <dbReference type="NCBI Taxonomy" id="1520584"/>
    <lineage>
        <taxon>Eukaryota</taxon>
        <taxon>Fungi</taxon>
        <taxon>Fungi incertae sedis</taxon>
        <taxon>Zoopagomycota</taxon>
        <taxon>Kickxellomycotina</taxon>
        <taxon>Dimargaritomycetes</taxon>
        <taxon>Dimargaritales</taxon>
        <taxon>Dimargaritaceae</taxon>
        <taxon>Dispira</taxon>
    </lineage>
</organism>
<feature type="compositionally biased region" description="Basic and acidic residues" evidence="7">
    <location>
        <begin position="824"/>
        <end position="833"/>
    </location>
</feature>
<evidence type="ECO:0000256" key="4">
    <source>
        <dbReference type="ARBA" id="ARBA00022737"/>
    </source>
</evidence>
<evidence type="ECO:0000256" key="6">
    <source>
        <dbReference type="ARBA" id="ARBA00023136"/>
    </source>
</evidence>
<dbReference type="InterPro" id="IPR002553">
    <property type="entry name" value="Clathrin/coatomer_adapt-like_N"/>
</dbReference>
<dbReference type="InterPro" id="IPR011989">
    <property type="entry name" value="ARM-like"/>
</dbReference>
<feature type="compositionally biased region" description="Basic residues" evidence="7">
    <location>
        <begin position="1006"/>
        <end position="1015"/>
    </location>
</feature>
<dbReference type="InterPro" id="IPR010474">
    <property type="entry name" value="AP3D_dom_metazoa"/>
</dbReference>